<feature type="transmembrane region" description="Helical" evidence="5">
    <location>
        <begin position="173"/>
        <end position="191"/>
    </location>
</feature>
<feature type="transmembrane region" description="Helical" evidence="5">
    <location>
        <begin position="203"/>
        <end position="221"/>
    </location>
</feature>
<evidence type="ECO:0000313" key="7">
    <source>
        <dbReference type="Proteomes" id="UP000886851"/>
    </source>
</evidence>
<evidence type="ECO:0000313" key="6">
    <source>
        <dbReference type="EMBL" id="HIY87683.1"/>
    </source>
</evidence>
<feature type="transmembrane region" description="Helical" evidence="5">
    <location>
        <begin position="132"/>
        <end position="153"/>
    </location>
</feature>
<dbReference type="InterPro" id="IPR038770">
    <property type="entry name" value="Na+/solute_symporter_sf"/>
</dbReference>
<feature type="transmembrane region" description="Helical" evidence="5">
    <location>
        <begin position="98"/>
        <end position="120"/>
    </location>
</feature>
<name>A0A9D2CK73_9BACE</name>
<evidence type="ECO:0000256" key="4">
    <source>
        <dbReference type="ARBA" id="ARBA00023136"/>
    </source>
</evidence>
<keyword evidence="3 5" id="KW-1133">Transmembrane helix</keyword>
<dbReference type="GO" id="GO:0016020">
    <property type="term" value="C:membrane"/>
    <property type="evidence" value="ECO:0007669"/>
    <property type="project" value="UniProtKB-SubCell"/>
</dbReference>
<dbReference type="AlphaFoldDB" id="A0A9D2CK73"/>
<feature type="transmembrane region" description="Helical" evidence="5">
    <location>
        <begin position="71"/>
        <end position="92"/>
    </location>
</feature>
<dbReference type="Gene3D" id="1.20.1530.20">
    <property type="match status" value="1"/>
</dbReference>
<feature type="transmembrane region" description="Helical" evidence="5">
    <location>
        <begin position="12"/>
        <end position="32"/>
    </location>
</feature>
<dbReference type="EMBL" id="DXCV01000028">
    <property type="protein sequence ID" value="HIY87683.1"/>
    <property type="molecule type" value="Genomic_DNA"/>
</dbReference>
<keyword evidence="4 5" id="KW-0472">Membrane</keyword>
<reference evidence="6" key="2">
    <citation type="submission" date="2021-04" db="EMBL/GenBank/DDBJ databases">
        <authorList>
            <person name="Gilroy R."/>
        </authorList>
    </citation>
    <scope>NUCLEOTIDE SEQUENCE</scope>
    <source>
        <strain evidence="6">Gambia2-208</strain>
    </source>
</reference>
<accession>A0A9D2CK73</accession>
<feature type="transmembrane region" description="Helical" evidence="5">
    <location>
        <begin position="38"/>
        <end position="59"/>
    </location>
</feature>
<feature type="transmembrane region" description="Helical" evidence="5">
    <location>
        <begin position="233"/>
        <end position="252"/>
    </location>
</feature>
<gene>
    <name evidence="6" type="ORF">H9824_03125</name>
</gene>
<dbReference type="Pfam" id="PF01758">
    <property type="entry name" value="SBF"/>
    <property type="match status" value="1"/>
</dbReference>
<evidence type="ECO:0000256" key="1">
    <source>
        <dbReference type="ARBA" id="ARBA00004141"/>
    </source>
</evidence>
<evidence type="ECO:0000256" key="5">
    <source>
        <dbReference type="SAM" id="Phobius"/>
    </source>
</evidence>
<comment type="caution">
    <text evidence="6">The sequence shown here is derived from an EMBL/GenBank/DDBJ whole genome shotgun (WGS) entry which is preliminary data.</text>
</comment>
<proteinExistence type="predicted"/>
<organism evidence="6 7">
    <name type="scientific">Candidatus Bacteroides pullicola</name>
    <dbReference type="NCBI Taxonomy" id="2838475"/>
    <lineage>
        <taxon>Bacteria</taxon>
        <taxon>Pseudomonadati</taxon>
        <taxon>Bacteroidota</taxon>
        <taxon>Bacteroidia</taxon>
        <taxon>Bacteroidales</taxon>
        <taxon>Bacteroidaceae</taxon>
        <taxon>Bacteroides</taxon>
    </lineage>
</organism>
<evidence type="ECO:0000256" key="3">
    <source>
        <dbReference type="ARBA" id="ARBA00022989"/>
    </source>
</evidence>
<sequence length="330" mass="36525">MFIRFLKDWTLPVAMVTGTLVYFIFAKVPFLAPAKPAVNSIVAILTPLLIFAQLLLTFCKVEVRDLKPKLWHGWLIAFQIFSCLLVAVLLVYCPMNEVYHEVFEAAMVCLICPTATAAAVITGKLGGSASSLTTYTLLSNLLAAVAVPLVFPWVEPHAEISFWTAFLKILSKVFPLLICPFLLAWFLRAFVPKAHAFLLRLRDAAFYLWGVALAIVSGQTVRSLVNSDAPASVEWLIALAGLVACCLQFFLGKQIGGHYRERISGGQALGQKNTVLAIWMAYTYLNPLASVGPGSYVLWQNIINSWQLWKKRRQEEASVNIAAKCGQVEE</sequence>
<dbReference type="Proteomes" id="UP000886851">
    <property type="component" value="Unassembled WGS sequence"/>
</dbReference>
<reference evidence="6" key="1">
    <citation type="journal article" date="2021" name="PeerJ">
        <title>Extensive microbial diversity within the chicken gut microbiome revealed by metagenomics and culture.</title>
        <authorList>
            <person name="Gilroy R."/>
            <person name="Ravi A."/>
            <person name="Getino M."/>
            <person name="Pursley I."/>
            <person name="Horton D.L."/>
            <person name="Alikhan N.F."/>
            <person name="Baker D."/>
            <person name="Gharbi K."/>
            <person name="Hall N."/>
            <person name="Watson M."/>
            <person name="Adriaenssens E.M."/>
            <person name="Foster-Nyarko E."/>
            <person name="Jarju S."/>
            <person name="Secka A."/>
            <person name="Antonio M."/>
            <person name="Oren A."/>
            <person name="Chaudhuri R.R."/>
            <person name="La Ragione R."/>
            <person name="Hildebrand F."/>
            <person name="Pallen M.J."/>
        </authorList>
    </citation>
    <scope>NUCLEOTIDE SEQUENCE</scope>
    <source>
        <strain evidence="6">Gambia2-208</strain>
    </source>
</reference>
<comment type="subcellular location">
    <subcellularLocation>
        <location evidence="1">Membrane</location>
        <topology evidence="1">Multi-pass membrane protein</topology>
    </subcellularLocation>
</comment>
<dbReference type="InterPro" id="IPR002657">
    <property type="entry name" value="BilAc:Na_symport/Acr3"/>
</dbReference>
<evidence type="ECO:0000256" key="2">
    <source>
        <dbReference type="ARBA" id="ARBA00022692"/>
    </source>
</evidence>
<protein>
    <submittedName>
        <fullName evidence="6">Transporter</fullName>
    </submittedName>
</protein>
<keyword evidence="2 5" id="KW-0812">Transmembrane</keyword>